<dbReference type="EMBL" id="JBGBPQ010000009">
    <property type="protein sequence ID" value="KAL1519584.1"/>
    <property type="molecule type" value="Genomic_DNA"/>
</dbReference>
<proteinExistence type="predicted"/>
<accession>A0AB34JCX1</accession>
<evidence type="ECO:0000256" key="1">
    <source>
        <dbReference type="SAM" id="Coils"/>
    </source>
</evidence>
<comment type="caution">
    <text evidence="3">The sequence shown here is derived from an EMBL/GenBank/DDBJ whole genome shotgun (WGS) entry which is preliminary data.</text>
</comment>
<reference evidence="3 4" key="1">
    <citation type="journal article" date="2024" name="Science">
        <title>Giant polyketide synthase enzymes in the biosynthesis of giant marine polyether toxins.</title>
        <authorList>
            <person name="Fallon T.R."/>
            <person name="Shende V.V."/>
            <person name="Wierzbicki I.H."/>
            <person name="Pendleton A.L."/>
            <person name="Watervoot N.F."/>
            <person name="Auber R.P."/>
            <person name="Gonzalez D.J."/>
            <person name="Wisecaver J.H."/>
            <person name="Moore B.S."/>
        </authorList>
    </citation>
    <scope>NUCLEOTIDE SEQUENCE [LARGE SCALE GENOMIC DNA]</scope>
    <source>
        <strain evidence="3 4">12B1</strain>
    </source>
</reference>
<feature type="compositionally biased region" description="Low complexity" evidence="2">
    <location>
        <begin position="511"/>
        <end position="540"/>
    </location>
</feature>
<feature type="coiled-coil region" evidence="1">
    <location>
        <begin position="38"/>
        <end position="72"/>
    </location>
</feature>
<dbReference type="Proteomes" id="UP001515480">
    <property type="component" value="Unassembled WGS sequence"/>
</dbReference>
<feature type="region of interest" description="Disordered" evidence="2">
    <location>
        <begin position="779"/>
        <end position="833"/>
    </location>
</feature>
<keyword evidence="4" id="KW-1185">Reference proteome</keyword>
<feature type="coiled-coil region" evidence="1">
    <location>
        <begin position="169"/>
        <end position="203"/>
    </location>
</feature>
<evidence type="ECO:0000256" key="2">
    <source>
        <dbReference type="SAM" id="MobiDB-lite"/>
    </source>
</evidence>
<feature type="compositionally biased region" description="Low complexity" evidence="2">
    <location>
        <begin position="791"/>
        <end position="807"/>
    </location>
</feature>
<protein>
    <submittedName>
        <fullName evidence="3">Uncharacterized protein</fullName>
    </submittedName>
</protein>
<sequence length="833" mass="91906">MAPTSTDVRRGNVLSIEGDEAKHDMGTMLSWKPLMDVLASLSRQVGSQQREIEKLTKELDKERKLLQATKINLQSQIDEKASEKSVSALAIELNREKVETARRFDALSNDVASKMKRVDQRAEAQAAKMVEIRMALDNKAEAVLVQKLIIRVDACATSLELSNLKIDVLQKIDAMYEEHTKRHDKAEQTILTHGEQLEQHEQRMKSFAVHEEVAYVDRKLQESAETSTKAIAEVAAGAVSREVEMQRKLEARQAEAEEVTAKHWSHLLFVEEICRTKADNEMMLHKLDEQTSALNVVDEKHTSKVNELILDTKKHNDATDKYLQHLDQRLQTEEETMLTKSTLTEAQELRDKIGMCALRAETRELLDVLRQEVAARVRMMKERLDRTDHELMRQLEESYTTDRSERLTSVVQQLDAKAEKESLERMSESTQQMYAELQALHVRTQTLGQGMKVVLGWFEGMSDKVNGLQGAQRHIQHQIAVTKEETVTALNEATKATISRVKNLVNDKATAAQQQADKSFRPLSRPRSSAAPSGPVSVKPGQTSPTIGDHNSPRVNPSPPADIAALGDSVGELSGSHLAGAAGVALGSPRSVGSPRGFSSPRVTPRGPTSADWSGATPAQAQVLERQGSARQPQGLERQAVPPERQLQALERQGSASMVQQGPTLSAAMCTERKEIAATEQPGALPQPGTLPQPATAWMGKKGLVSIEPPGRSSSERSGMISEDRVGSDWADSLDGLPASDGRFGLFGELDNRPSTAPFKTEAERRRYHLDQKRAEIVEARLSPGGPHELSPSPRARPPNRAFAPNPDVINKPLVQPLVGIPPPHPPTKGVHR</sequence>
<evidence type="ECO:0000313" key="4">
    <source>
        <dbReference type="Proteomes" id="UP001515480"/>
    </source>
</evidence>
<feature type="region of interest" description="Disordered" evidence="2">
    <location>
        <begin position="745"/>
        <end position="767"/>
    </location>
</feature>
<name>A0AB34JCX1_PRYPA</name>
<feature type="region of interest" description="Disordered" evidence="2">
    <location>
        <begin position="586"/>
        <end position="643"/>
    </location>
</feature>
<dbReference type="AlphaFoldDB" id="A0AB34JCX1"/>
<evidence type="ECO:0000313" key="3">
    <source>
        <dbReference type="EMBL" id="KAL1519584.1"/>
    </source>
</evidence>
<feature type="region of interest" description="Disordered" evidence="2">
    <location>
        <begin position="509"/>
        <end position="567"/>
    </location>
</feature>
<keyword evidence="1" id="KW-0175">Coiled coil</keyword>
<organism evidence="3 4">
    <name type="scientific">Prymnesium parvum</name>
    <name type="common">Toxic golden alga</name>
    <dbReference type="NCBI Taxonomy" id="97485"/>
    <lineage>
        <taxon>Eukaryota</taxon>
        <taxon>Haptista</taxon>
        <taxon>Haptophyta</taxon>
        <taxon>Prymnesiophyceae</taxon>
        <taxon>Prymnesiales</taxon>
        <taxon>Prymnesiaceae</taxon>
        <taxon>Prymnesium</taxon>
    </lineage>
</organism>
<gene>
    <name evidence="3" type="ORF">AB1Y20_023098</name>
</gene>